<accession>I4YR95</accession>
<dbReference type="eggNOG" id="COG3710">
    <property type="taxonomic scope" value="Bacteria"/>
</dbReference>
<evidence type="ECO:0000259" key="4">
    <source>
        <dbReference type="PROSITE" id="PS51755"/>
    </source>
</evidence>
<dbReference type="GO" id="GO:0003677">
    <property type="term" value="F:DNA binding"/>
    <property type="evidence" value="ECO:0007669"/>
    <property type="project" value="UniProtKB-UniRule"/>
</dbReference>
<dbReference type="eggNOG" id="COG5616">
    <property type="taxonomic scope" value="Bacteria"/>
</dbReference>
<organism evidence="5 6">
    <name type="scientific">Microvirga lotononidis</name>
    <dbReference type="NCBI Taxonomy" id="864069"/>
    <lineage>
        <taxon>Bacteria</taxon>
        <taxon>Pseudomonadati</taxon>
        <taxon>Pseudomonadota</taxon>
        <taxon>Alphaproteobacteria</taxon>
        <taxon>Hyphomicrobiales</taxon>
        <taxon>Methylobacteriaceae</taxon>
        <taxon>Microvirga</taxon>
    </lineage>
</organism>
<gene>
    <name evidence="5" type="ORF">MicloDRAFT_00030360</name>
</gene>
<dbReference type="Proteomes" id="UP000003947">
    <property type="component" value="Unassembled WGS sequence"/>
</dbReference>
<dbReference type="InterPro" id="IPR011990">
    <property type="entry name" value="TPR-like_helical_dom_sf"/>
</dbReference>
<dbReference type="SMART" id="SM00862">
    <property type="entry name" value="Trans_reg_C"/>
    <property type="match status" value="1"/>
</dbReference>
<sequence length="527" mass="58275">MQFTFGSYRLDPDRRELTRGPDTIALGPRAFDLLLYLVQHSARVVSKQELLHVIWGGRIVSESTMTSHVNAVRNAIGDSGSEQRLVRTVARKGFRFVADVRVIDRPNQTGLPGQDFTAATPLPSSVPRVDRRPSIAVMPFLNLSADPTQEYFADGVVEDIIAALSRLGWLFVTARNSSFTYKGRTVDVTQVGRDLGVRYLLEGSLRRAEDRVRITGQLIEAATGITVWAERFEASLTDIFQVQDEVVASVVGAIVPQLERAEIERAHRKANDCLDAYDYYLRGMARFHQGTREAVNQALPLFYKVIELDPDYAAGYGMAAWCHVWRKVNGWLADPAQDAAEGARLAHRAIELGRHDPIALTRGGHALGHFGGDLDGCIALLDRALVLNPNLLAAWYLSGFQRIARGEPDDAIERFAKGMRLSPLDPEMPRMQTGTALAHMLAGNYDHASLWASKALRELPTFALAAGVLAASDALAGRTREAARTLRELRQLNPSLRISNISDWLQLRRPADLDALTEGLRRSGLPE</sequence>
<dbReference type="GO" id="GO:0006355">
    <property type="term" value="P:regulation of DNA-templated transcription"/>
    <property type="evidence" value="ECO:0007669"/>
    <property type="project" value="InterPro"/>
</dbReference>
<dbReference type="RefSeq" id="WP_009762538.1">
    <property type="nucleotide sequence ID" value="NZ_CP141050.1"/>
</dbReference>
<evidence type="ECO:0000256" key="3">
    <source>
        <dbReference type="PROSITE-ProRule" id="PRU01091"/>
    </source>
</evidence>
<dbReference type="InterPro" id="IPR016032">
    <property type="entry name" value="Sig_transdc_resp-reg_C-effctor"/>
</dbReference>
<feature type="repeat" description="TPR" evidence="2">
    <location>
        <begin position="392"/>
        <end position="425"/>
    </location>
</feature>
<dbReference type="GO" id="GO:0000160">
    <property type="term" value="P:phosphorelay signal transduction system"/>
    <property type="evidence" value="ECO:0007669"/>
    <property type="project" value="InterPro"/>
</dbReference>
<dbReference type="eggNOG" id="COG0457">
    <property type="taxonomic scope" value="Bacteria"/>
</dbReference>
<dbReference type="InterPro" id="IPR001867">
    <property type="entry name" value="OmpR/PhoB-type_DNA-bd"/>
</dbReference>
<reference evidence="5 6" key="1">
    <citation type="submission" date="2012-02" db="EMBL/GenBank/DDBJ databases">
        <title>Improved High-Quality Draft sequence of Microvirga sp. WSM3557.</title>
        <authorList>
            <consortium name="US DOE Joint Genome Institute"/>
            <person name="Lucas S."/>
            <person name="Han J."/>
            <person name="Lapidus A."/>
            <person name="Cheng J.-F."/>
            <person name="Goodwin L."/>
            <person name="Pitluck S."/>
            <person name="Peters L."/>
            <person name="Zhang X."/>
            <person name="Detter J.C."/>
            <person name="Han C."/>
            <person name="Tapia R."/>
            <person name="Land M."/>
            <person name="Hauser L."/>
            <person name="Kyrpides N."/>
            <person name="Ivanova N."/>
            <person name="Pagani I."/>
            <person name="Brau L."/>
            <person name="Yates R."/>
            <person name="O'Hara G."/>
            <person name="Rui T."/>
            <person name="Howieson J."/>
            <person name="Reeve W."/>
            <person name="Woyke T."/>
        </authorList>
    </citation>
    <scope>NUCLEOTIDE SEQUENCE [LARGE SCALE GENOMIC DNA]</scope>
    <source>
        <strain evidence="5 6">WSM3557</strain>
    </source>
</reference>
<dbReference type="SUPFAM" id="SSF46894">
    <property type="entry name" value="C-terminal effector domain of the bipartite response regulators"/>
    <property type="match status" value="1"/>
</dbReference>
<dbReference type="STRING" id="864069.MicloDRAFT_00030360"/>
<feature type="domain" description="OmpR/PhoB-type" evidence="4">
    <location>
        <begin position="1"/>
        <end position="98"/>
    </location>
</feature>
<dbReference type="SUPFAM" id="SSF48452">
    <property type="entry name" value="TPR-like"/>
    <property type="match status" value="1"/>
</dbReference>
<dbReference type="SMART" id="SM00028">
    <property type="entry name" value="TPR"/>
    <property type="match status" value="3"/>
</dbReference>
<proteinExistence type="predicted"/>
<dbReference type="Gene3D" id="1.25.40.10">
    <property type="entry name" value="Tetratricopeptide repeat domain"/>
    <property type="match status" value="2"/>
</dbReference>
<feature type="DNA-binding region" description="OmpR/PhoB-type" evidence="3">
    <location>
        <begin position="1"/>
        <end position="98"/>
    </location>
</feature>
<dbReference type="InterPro" id="IPR036388">
    <property type="entry name" value="WH-like_DNA-bd_sf"/>
</dbReference>
<evidence type="ECO:0000313" key="5">
    <source>
        <dbReference type="EMBL" id="EIM26487.1"/>
    </source>
</evidence>
<dbReference type="Gene3D" id="1.10.10.10">
    <property type="entry name" value="Winged helix-like DNA-binding domain superfamily/Winged helix DNA-binding domain"/>
    <property type="match status" value="1"/>
</dbReference>
<dbReference type="InterPro" id="IPR019734">
    <property type="entry name" value="TPR_rpt"/>
</dbReference>
<keyword evidence="1 3" id="KW-0238">DNA-binding</keyword>
<dbReference type="Gene3D" id="3.40.50.10070">
    <property type="entry name" value="TolB, N-terminal domain"/>
    <property type="match status" value="1"/>
</dbReference>
<evidence type="ECO:0000313" key="6">
    <source>
        <dbReference type="Proteomes" id="UP000003947"/>
    </source>
</evidence>
<keyword evidence="6" id="KW-1185">Reference proteome</keyword>
<dbReference type="PROSITE" id="PS50005">
    <property type="entry name" value="TPR"/>
    <property type="match status" value="1"/>
</dbReference>
<dbReference type="CDD" id="cd00383">
    <property type="entry name" value="trans_reg_C"/>
    <property type="match status" value="1"/>
</dbReference>
<dbReference type="AlphaFoldDB" id="I4YR95"/>
<evidence type="ECO:0000256" key="2">
    <source>
        <dbReference type="PROSITE-ProRule" id="PRU00339"/>
    </source>
</evidence>
<dbReference type="Pfam" id="PF00486">
    <property type="entry name" value="Trans_reg_C"/>
    <property type="match status" value="1"/>
</dbReference>
<dbReference type="OrthoDB" id="9807521at2"/>
<keyword evidence="2" id="KW-0802">TPR repeat</keyword>
<dbReference type="EMBL" id="JH660645">
    <property type="protein sequence ID" value="EIM26487.1"/>
    <property type="molecule type" value="Genomic_DNA"/>
</dbReference>
<dbReference type="PROSITE" id="PS51755">
    <property type="entry name" value="OMPR_PHOB"/>
    <property type="match status" value="1"/>
</dbReference>
<dbReference type="PATRIC" id="fig|864069.3.peg.3291"/>
<name>I4YR95_9HYPH</name>
<evidence type="ECO:0000256" key="1">
    <source>
        <dbReference type="ARBA" id="ARBA00023125"/>
    </source>
</evidence>
<protein>
    <submittedName>
        <fullName evidence="5">Putative integral membrane protein</fullName>
    </submittedName>
</protein>
<dbReference type="HOGENOM" id="CLU_019981_4_0_5"/>